<organism evidence="10 11">
    <name type="scientific">Adiantum capillus-veneris</name>
    <name type="common">Maidenhair fern</name>
    <dbReference type="NCBI Taxonomy" id="13818"/>
    <lineage>
        <taxon>Eukaryota</taxon>
        <taxon>Viridiplantae</taxon>
        <taxon>Streptophyta</taxon>
        <taxon>Embryophyta</taxon>
        <taxon>Tracheophyta</taxon>
        <taxon>Polypodiopsida</taxon>
        <taxon>Polypodiidae</taxon>
        <taxon>Polypodiales</taxon>
        <taxon>Pteridineae</taxon>
        <taxon>Pteridaceae</taxon>
        <taxon>Vittarioideae</taxon>
        <taxon>Adiantum</taxon>
    </lineage>
</organism>
<keyword evidence="11" id="KW-1185">Reference proteome</keyword>
<evidence type="ECO:0000313" key="11">
    <source>
        <dbReference type="Proteomes" id="UP000886520"/>
    </source>
</evidence>
<dbReference type="GO" id="GO:0008270">
    <property type="term" value="F:zinc ion binding"/>
    <property type="evidence" value="ECO:0007669"/>
    <property type="project" value="UniProtKB-KW"/>
</dbReference>
<dbReference type="GO" id="GO:0031490">
    <property type="term" value="F:chromatin DNA binding"/>
    <property type="evidence" value="ECO:0007669"/>
    <property type="project" value="TreeGrafter"/>
</dbReference>
<comment type="caution">
    <text evidence="10">The sequence shown here is derived from an EMBL/GenBank/DDBJ whole genome shotgun (WGS) entry which is preliminary data.</text>
</comment>
<gene>
    <name evidence="10" type="ORF">GOP47_0014416</name>
</gene>
<protein>
    <recommendedName>
        <fullName evidence="9">C2H2-type domain-containing protein</fullName>
    </recommendedName>
</protein>
<accession>A0A9D4ZC46</accession>
<keyword evidence="3" id="KW-0863">Zinc-finger</keyword>
<dbReference type="Pfam" id="PF23320">
    <property type="entry name" value="Zn_SUZ12"/>
    <property type="match status" value="1"/>
</dbReference>
<feature type="compositionally biased region" description="Polar residues" evidence="8">
    <location>
        <begin position="11"/>
        <end position="29"/>
    </location>
</feature>
<dbReference type="InterPro" id="IPR056068">
    <property type="entry name" value="EMF2-like_DUF7651"/>
</dbReference>
<evidence type="ECO:0000256" key="1">
    <source>
        <dbReference type="ARBA" id="ARBA00007416"/>
    </source>
</evidence>
<proteinExistence type="inferred from homology"/>
<reference evidence="10" key="1">
    <citation type="submission" date="2021-01" db="EMBL/GenBank/DDBJ databases">
        <title>Adiantum capillus-veneris genome.</title>
        <authorList>
            <person name="Fang Y."/>
            <person name="Liao Q."/>
        </authorList>
    </citation>
    <scope>NUCLEOTIDE SEQUENCE</scope>
    <source>
        <strain evidence="10">H3</strain>
        <tissue evidence="10">Leaf</tissue>
    </source>
</reference>
<dbReference type="GO" id="GO:0005634">
    <property type="term" value="C:nucleus"/>
    <property type="evidence" value="ECO:0007669"/>
    <property type="project" value="TreeGrafter"/>
</dbReference>
<feature type="region of interest" description="Disordered" evidence="8">
    <location>
        <begin position="1"/>
        <end position="52"/>
    </location>
</feature>
<evidence type="ECO:0000313" key="10">
    <source>
        <dbReference type="EMBL" id="KAI5070073.1"/>
    </source>
</evidence>
<dbReference type="AlphaFoldDB" id="A0A9D4ZC46"/>
<evidence type="ECO:0000256" key="5">
    <source>
        <dbReference type="ARBA" id="ARBA00022853"/>
    </source>
</evidence>
<keyword evidence="5" id="KW-0156">Chromatin regulator</keyword>
<evidence type="ECO:0000259" key="9">
    <source>
        <dbReference type="PROSITE" id="PS00028"/>
    </source>
</evidence>
<feature type="compositionally biased region" description="Basic and acidic residues" evidence="8">
    <location>
        <begin position="34"/>
        <end position="52"/>
    </location>
</feature>
<keyword evidence="4" id="KW-0862">Zinc</keyword>
<comment type="similarity">
    <text evidence="1">Belongs to the VEFS (VRN2-EMF2-FIS2-SU(Z)12) family.</text>
</comment>
<dbReference type="GO" id="GO:0006325">
    <property type="term" value="P:chromatin organization"/>
    <property type="evidence" value="ECO:0007669"/>
    <property type="project" value="UniProtKB-KW"/>
</dbReference>
<dbReference type="CDD" id="cd21553">
    <property type="entry name" value="VEFS-box_EMF2-like"/>
    <property type="match status" value="1"/>
</dbReference>
<keyword evidence="2" id="KW-0479">Metal-binding</keyword>
<name>A0A9D4ZC46_ADICA</name>
<evidence type="ECO:0000256" key="3">
    <source>
        <dbReference type="ARBA" id="ARBA00022771"/>
    </source>
</evidence>
<dbReference type="PROSITE" id="PS00028">
    <property type="entry name" value="ZINC_FINGER_C2H2_1"/>
    <property type="match status" value="1"/>
</dbReference>
<evidence type="ECO:0000256" key="7">
    <source>
        <dbReference type="ARBA" id="ARBA00023163"/>
    </source>
</evidence>
<dbReference type="Pfam" id="PF24663">
    <property type="entry name" value="DUF7651"/>
    <property type="match status" value="1"/>
</dbReference>
<keyword evidence="7" id="KW-0804">Transcription</keyword>
<dbReference type="EMBL" id="JABFUD020000014">
    <property type="protein sequence ID" value="KAI5070073.1"/>
    <property type="molecule type" value="Genomic_DNA"/>
</dbReference>
<evidence type="ECO:0000256" key="8">
    <source>
        <dbReference type="SAM" id="MobiDB-lite"/>
    </source>
</evidence>
<feature type="domain" description="C2H2-type" evidence="9">
    <location>
        <begin position="378"/>
        <end position="399"/>
    </location>
</feature>
<evidence type="ECO:0000256" key="2">
    <source>
        <dbReference type="ARBA" id="ARBA00022723"/>
    </source>
</evidence>
<evidence type="ECO:0000256" key="4">
    <source>
        <dbReference type="ARBA" id="ARBA00022833"/>
    </source>
</evidence>
<dbReference type="InterPro" id="IPR019135">
    <property type="entry name" value="Polycomb_protein_VEFS-Box"/>
</dbReference>
<dbReference type="Proteomes" id="UP000886520">
    <property type="component" value="Chromosome 14"/>
</dbReference>
<dbReference type="Pfam" id="PF09733">
    <property type="entry name" value="VEFS-Box"/>
    <property type="match status" value="1"/>
</dbReference>
<dbReference type="PANTHER" id="PTHR22597">
    <property type="entry name" value="POLYCOMB GROUP PROTEIN"/>
    <property type="match status" value="1"/>
</dbReference>
<sequence length="749" mass="84042">MPGLASADPHTLSTLSISRTNGQARSNGLLSPPRNRDEGHASEQSRVDNRTSIHRKEVLPRFDMRAAEESLSLYCKPIELYNIIQRRALRNPVFLQRCLRYKIDEARQRRIKLTISSLKVTVTKCDARLSNRLILEEQAFQSVLLMLTTPVTSAKAGNSCFRLSQTRVLRTMSLSLSAAHSKEQSSVTFLLPELKKLLLTVKRDGAVIVFITSAEINSSCSGNDTPIESSVNSSGSVFWGSVSLTTLCQSWSNVNGDGKDFHGAMHKIPDDTLEVELFPSRLQLVNSMDGRYVNFQPTAPITAAHSMARLQISLSVQEFGRGANVTKTVNGNSSSNGRFVNCPPLSQARRLQPGQVIFHYHYYSNQLYKSEVTENFSCPFCVRCCSSLKGLRCHLNSTHDLFTFEFLATSDYRLVNVFCRNDVLDPEGNVRDIEGLNDPRLKNFVYWSKCGRPRKSTIVLDLHAGKPQSDGRTSDFSMGQGAFSVSQPKLLPCSDKTENPGLIQEQHRKHERSDEQGRIAKVTEEAAQALKKPRADVEELKTLSSVGNRFAGMAPNGVCLAIAAPRPADKRSVQSMVNTQVLPVKARVDKHRKSLVERSEARVRFQLQKRQFYHSHTTQPMALEQLLSDRDSEDENDEAIMDLEDCRMLDDFVDVTQDEKKLMHLWNSFVRKQSVLADGHCPWACEAFTKLHAKCFHSSMALRRCLMLFLVKLWNHNLVDGNTINKCLLIIDSFKDGDESGVSTSNPKV</sequence>
<dbReference type="OrthoDB" id="166746at2759"/>
<evidence type="ECO:0000256" key="6">
    <source>
        <dbReference type="ARBA" id="ARBA00023015"/>
    </source>
</evidence>
<keyword evidence="6" id="KW-0805">Transcription regulation</keyword>
<dbReference type="PANTHER" id="PTHR22597:SF0">
    <property type="entry name" value="POLYCOMB PROTEIN SUZ12"/>
    <property type="match status" value="1"/>
</dbReference>
<dbReference type="InterPro" id="IPR013087">
    <property type="entry name" value="Znf_C2H2_type"/>
</dbReference>
<dbReference type="InterPro" id="IPR057540">
    <property type="entry name" value="Znf_SUZ12"/>
</dbReference>